<dbReference type="SMART" id="SM00271">
    <property type="entry name" value="DnaJ"/>
    <property type="match status" value="1"/>
</dbReference>
<dbReference type="OMA" id="KYGHISD"/>
<evidence type="ECO:0000313" key="8">
    <source>
        <dbReference type="EMBL" id="KII69314.1"/>
    </source>
</evidence>
<dbReference type="PANTHER" id="PTHR44313">
    <property type="entry name" value="DNAJ HOMOLOG SUBFAMILY C MEMBER 17"/>
    <property type="match status" value="1"/>
</dbReference>
<dbReference type="GO" id="GO:0003723">
    <property type="term" value="F:RNA binding"/>
    <property type="evidence" value="ECO:0007669"/>
    <property type="project" value="InterPro"/>
</dbReference>
<dbReference type="SUPFAM" id="SSF54928">
    <property type="entry name" value="RNA-binding domain, RBD"/>
    <property type="match status" value="1"/>
</dbReference>
<evidence type="ECO:0000313" key="9">
    <source>
        <dbReference type="Proteomes" id="UP000031668"/>
    </source>
</evidence>
<dbReference type="InterPro" id="IPR001623">
    <property type="entry name" value="DnaJ_domain"/>
</dbReference>
<dbReference type="Gene3D" id="3.30.70.330">
    <property type="match status" value="1"/>
</dbReference>
<evidence type="ECO:0000256" key="1">
    <source>
        <dbReference type="ARBA" id="ARBA00004123"/>
    </source>
</evidence>
<keyword evidence="5" id="KW-0539">Nucleus</keyword>
<sequence>MDKKEEFIDHYAVVGVEIGASESEINRAYRQMALKLHPDKNQDDPNAVKNFQLLQTSYSILTDEKAKKAFDALYKAKIEAQKRLAKLNEKHLIMREKMHQQKSENDLYNDLMNDYQKEVERLRKQSAILVEREIEKKKAQSVSNQSASKTRLKVTWKCSCHPCILTQDVLKRMFEKYGEIQNIVLSLKSKKLAIIEFKDDKSRNAIACEKGLSTHKFLLTLIQSPEQEEQKPIKKERDTLDDLEERIFSKI</sequence>
<dbReference type="PROSITE" id="PS00636">
    <property type="entry name" value="DNAJ_1"/>
    <property type="match status" value="1"/>
</dbReference>
<dbReference type="InterPro" id="IPR036869">
    <property type="entry name" value="J_dom_sf"/>
</dbReference>
<keyword evidence="3" id="KW-0963">Cytoplasm</keyword>
<evidence type="ECO:0000256" key="4">
    <source>
        <dbReference type="ARBA" id="ARBA00023186"/>
    </source>
</evidence>
<dbReference type="Gene3D" id="1.10.287.110">
    <property type="entry name" value="DnaJ domain"/>
    <property type="match status" value="1"/>
</dbReference>
<dbReference type="EMBL" id="JWZT01002471">
    <property type="protein sequence ID" value="KII69314.1"/>
    <property type="molecule type" value="Genomic_DNA"/>
</dbReference>
<dbReference type="PROSITE" id="PS50076">
    <property type="entry name" value="DNAJ_2"/>
    <property type="match status" value="1"/>
</dbReference>
<protein>
    <submittedName>
        <fullName evidence="8">DnaJ subfamily C member 17</fullName>
    </submittedName>
</protein>
<dbReference type="InterPro" id="IPR000504">
    <property type="entry name" value="RRM_dom"/>
</dbReference>
<accession>A0A0C2IVA8</accession>
<dbReference type="OrthoDB" id="259708at2759"/>
<feature type="domain" description="J" evidence="7">
    <location>
        <begin position="9"/>
        <end position="74"/>
    </location>
</feature>
<evidence type="ECO:0000259" key="7">
    <source>
        <dbReference type="PROSITE" id="PS50076"/>
    </source>
</evidence>
<dbReference type="InterPro" id="IPR052094">
    <property type="entry name" value="Pre-mRNA-splicing_ERAD"/>
</dbReference>
<dbReference type="AlphaFoldDB" id="A0A0C2IVA8"/>
<dbReference type="Proteomes" id="UP000031668">
    <property type="component" value="Unassembled WGS sequence"/>
</dbReference>
<gene>
    <name evidence="8" type="ORF">RF11_13803</name>
</gene>
<dbReference type="GO" id="GO:0000390">
    <property type="term" value="P:spliceosomal complex disassembly"/>
    <property type="evidence" value="ECO:0007669"/>
    <property type="project" value="TreeGrafter"/>
</dbReference>
<dbReference type="InterPro" id="IPR018253">
    <property type="entry name" value="DnaJ_domain_CS"/>
</dbReference>
<dbReference type="Pfam" id="PF00226">
    <property type="entry name" value="DnaJ"/>
    <property type="match status" value="1"/>
</dbReference>
<dbReference type="Pfam" id="PF00076">
    <property type="entry name" value="RRM_1"/>
    <property type="match status" value="1"/>
</dbReference>
<dbReference type="InterPro" id="IPR035979">
    <property type="entry name" value="RBD_domain_sf"/>
</dbReference>
<dbReference type="GO" id="GO:0005737">
    <property type="term" value="C:cytoplasm"/>
    <property type="evidence" value="ECO:0007669"/>
    <property type="project" value="UniProtKB-SubCell"/>
</dbReference>
<evidence type="ECO:0000256" key="5">
    <source>
        <dbReference type="ARBA" id="ARBA00023242"/>
    </source>
</evidence>
<reference evidence="8 9" key="1">
    <citation type="journal article" date="2014" name="Genome Biol. Evol.">
        <title>The genome of the myxosporean Thelohanellus kitauei shows adaptations to nutrient acquisition within its fish host.</title>
        <authorList>
            <person name="Yang Y."/>
            <person name="Xiong J."/>
            <person name="Zhou Z."/>
            <person name="Huo F."/>
            <person name="Miao W."/>
            <person name="Ran C."/>
            <person name="Liu Y."/>
            <person name="Zhang J."/>
            <person name="Feng J."/>
            <person name="Wang M."/>
            <person name="Wang M."/>
            <person name="Wang L."/>
            <person name="Yao B."/>
        </authorList>
    </citation>
    <scope>NUCLEOTIDE SEQUENCE [LARGE SCALE GENOMIC DNA]</scope>
    <source>
        <strain evidence="8">Wuqing</strain>
    </source>
</reference>
<dbReference type="CDD" id="cd06257">
    <property type="entry name" value="DnaJ"/>
    <property type="match status" value="1"/>
</dbReference>
<comment type="subcellular location">
    <subcellularLocation>
        <location evidence="2">Cytoplasm</location>
    </subcellularLocation>
    <subcellularLocation>
        <location evidence="1">Nucleus</location>
    </subcellularLocation>
</comment>
<dbReference type="PANTHER" id="PTHR44313:SF1">
    <property type="entry name" value="DNAJ HOMOLOG SUBFAMILY C MEMBER 17"/>
    <property type="match status" value="1"/>
</dbReference>
<name>A0A0C2IVA8_THEKT</name>
<keyword evidence="6" id="KW-0175">Coiled coil</keyword>
<dbReference type="SUPFAM" id="SSF46565">
    <property type="entry name" value="Chaperone J-domain"/>
    <property type="match status" value="1"/>
</dbReference>
<evidence type="ECO:0000256" key="3">
    <source>
        <dbReference type="ARBA" id="ARBA00022490"/>
    </source>
</evidence>
<feature type="coiled-coil region" evidence="6">
    <location>
        <begin position="70"/>
        <end position="132"/>
    </location>
</feature>
<dbReference type="InterPro" id="IPR012677">
    <property type="entry name" value="Nucleotide-bd_a/b_plait_sf"/>
</dbReference>
<dbReference type="GO" id="GO:0005681">
    <property type="term" value="C:spliceosomal complex"/>
    <property type="evidence" value="ECO:0007669"/>
    <property type="project" value="TreeGrafter"/>
</dbReference>
<comment type="caution">
    <text evidence="8">The sequence shown here is derived from an EMBL/GenBank/DDBJ whole genome shotgun (WGS) entry which is preliminary data.</text>
</comment>
<proteinExistence type="predicted"/>
<keyword evidence="9" id="KW-1185">Reference proteome</keyword>
<evidence type="ECO:0000256" key="6">
    <source>
        <dbReference type="SAM" id="Coils"/>
    </source>
</evidence>
<keyword evidence="4" id="KW-0143">Chaperone</keyword>
<dbReference type="PRINTS" id="PR00625">
    <property type="entry name" value="JDOMAIN"/>
</dbReference>
<evidence type="ECO:0000256" key="2">
    <source>
        <dbReference type="ARBA" id="ARBA00004496"/>
    </source>
</evidence>
<organism evidence="8 9">
    <name type="scientific">Thelohanellus kitauei</name>
    <name type="common">Myxosporean</name>
    <dbReference type="NCBI Taxonomy" id="669202"/>
    <lineage>
        <taxon>Eukaryota</taxon>
        <taxon>Metazoa</taxon>
        <taxon>Cnidaria</taxon>
        <taxon>Myxozoa</taxon>
        <taxon>Myxosporea</taxon>
        <taxon>Bivalvulida</taxon>
        <taxon>Platysporina</taxon>
        <taxon>Myxobolidae</taxon>
        <taxon>Thelohanellus</taxon>
    </lineage>
</organism>